<keyword evidence="1" id="KW-0812">Transmembrane</keyword>
<organism evidence="3 4">
    <name type="scientific">Dorea phocaeensis</name>
    <dbReference type="NCBI Taxonomy" id="2040291"/>
    <lineage>
        <taxon>Bacteria</taxon>
        <taxon>Bacillati</taxon>
        <taxon>Bacillota</taxon>
        <taxon>Clostridia</taxon>
        <taxon>Lachnospirales</taxon>
        <taxon>Lachnospiraceae</taxon>
        <taxon>Dorea</taxon>
    </lineage>
</organism>
<accession>A0A850HGY2</accession>
<keyword evidence="4" id="KW-1185">Reference proteome</keyword>
<evidence type="ECO:0000313" key="2">
    <source>
        <dbReference type="EMBL" id="NSK14257.1"/>
    </source>
</evidence>
<keyword evidence="1" id="KW-1133">Transmembrane helix</keyword>
<protein>
    <submittedName>
        <fullName evidence="3">Uncharacterized protein</fullName>
    </submittedName>
</protein>
<evidence type="ECO:0000313" key="5">
    <source>
        <dbReference type="Proteomes" id="UP000701680"/>
    </source>
</evidence>
<name>A0A850HGY2_9FIRM</name>
<dbReference type="Proteomes" id="UP000528555">
    <property type="component" value="Unassembled WGS sequence"/>
</dbReference>
<proteinExistence type="predicted"/>
<evidence type="ECO:0000313" key="3">
    <source>
        <dbReference type="EMBL" id="NVH57656.1"/>
    </source>
</evidence>
<evidence type="ECO:0000313" key="4">
    <source>
        <dbReference type="Proteomes" id="UP000528555"/>
    </source>
</evidence>
<evidence type="ECO:0000256" key="1">
    <source>
        <dbReference type="SAM" id="Phobius"/>
    </source>
</evidence>
<dbReference type="Proteomes" id="UP000701680">
    <property type="component" value="Unassembled WGS sequence"/>
</dbReference>
<keyword evidence="1" id="KW-0472">Membrane</keyword>
<gene>
    <name evidence="3" type="ORF">G5A66_03115</name>
    <name evidence="2" type="ORF">G5A75_05085</name>
</gene>
<sequence>MIVAKNDEAKRSKLWRITFLVSTALIILIAVYILTKMFTTNPLEGNWIGEDGRYNLKVKSKGIVVVTIPEIAEETSVEVVLPYSIDKENKTVTIKMDEEELNRLAEKSDGQYTTETLQNALAPIVTSFDYSVEQERLTLVEREYGEQLTFIQE</sequence>
<reference evidence="3" key="2">
    <citation type="submission" date="2020-02" db="EMBL/GenBank/DDBJ databases">
        <authorList>
            <person name="Littmann E."/>
            <person name="Sorbara M."/>
        </authorList>
    </citation>
    <scope>NUCLEOTIDE SEQUENCE</scope>
    <source>
        <strain evidence="3">MSK.17.11</strain>
        <strain evidence="2">MSK.17.38</strain>
    </source>
</reference>
<comment type="caution">
    <text evidence="3">The sequence shown here is derived from an EMBL/GenBank/DDBJ whole genome shotgun (WGS) entry which is preliminary data.</text>
</comment>
<dbReference type="RefSeq" id="WP_173814482.1">
    <property type="nucleotide sequence ID" value="NZ_JAAITX010000002.1"/>
</dbReference>
<reference evidence="4 5" key="1">
    <citation type="journal article" date="2020" name="Cell Host Microbe">
        <title>Functional and Genomic Variation between Human-Derived Isolates of Lachnospiraceae Reveals Inter- and Intra-Species Diversity.</title>
        <authorList>
            <person name="Sorbara M.T."/>
            <person name="Littmann E.R."/>
            <person name="Fontana E."/>
            <person name="Moody T.U."/>
            <person name="Kohout C.E."/>
            <person name="Gjonbalaj M."/>
            <person name="Eaton V."/>
            <person name="Seok R."/>
            <person name="Leiner I.M."/>
            <person name="Pamer E.G."/>
        </authorList>
    </citation>
    <scope>NUCLEOTIDE SEQUENCE [LARGE SCALE GENOMIC DNA]</scope>
    <source>
        <strain evidence="3 4">MSK.17.11</strain>
        <strain evidence="2 5">MSK.17.38</strain>
    </source>
</reference>
<dbReference type="EMBL" id="JAAIUO010000002">
    <property type="protein sequence ID" value="NSK14257.1"/>
    <property type="molecule type" value="Genomic_DNA"/>
</dbReference>
<dbReference type="EMBL" id="JAAITX010000002">
    <property type="protein sequence ID" value="NVH57656.1"/>
    <property type="molecule type" value="Genomic_DNA"/>
</dbReference>
<dbReference type="AlphaFoldDB" id="A0A850HGY2"/>
<feature type="transmembrane region" description="Helical" evidence="1">
    <location>
        <begin position="14"/>
        <end position="34"/>
    </location>
</feature>